<dbReference type="PROSITE" id="PS00028">
    <property type="entry name" value="ZINC_FINGER_C2H2_1"/>
    <property type="match status" value="3"/>
</dbReference>
<evidence type="ECO:0000256" key="1">
    <source>
        <dbReference type="ARBA" id="ARBA00004123"/>
    </source>
</evidence>
<evidence type="ECO:0000256" key="4">
    <source>
        <dbReference type="ARBA" id="ARBA00022771"/>
    </source>
</evidence>
<organism evidence="9 10">
    <name type="scientific">Rhizopus stolonifer</name>
    <name type="common">Rhizopus nigricans</name>
    <dbReference type="NCBI Taxonomy" id="4846"/>
    <lineage>
        <taxon>Eukaryota</taxon>
        <taxon>Fungi</taxon>
        <taxon>Fungi incertae sedis</taxon>
        <taxon>Mucoromycota</taxon>
        <taxon>Mucoromycotina</taxon>
        <taxon>Mucoromycetes</taxon>
        <taxon>Mucorales</taxon>
        <taxon>Mucorineae</taxon>
        <taxon>Rhizopodaceae</taxon>
        <taxon>Rhizopus</taxon>
    </lineage>
</organism>
<dbReference type="SMART" id="SM00355">
    <property type="entry name" value="ZnF_C2H2"/>
    <property type="match status" value="4"/>
</dbReference>
<dbReference type="GO" id="GO:0000981">
    <property type="term" value="F:DNA-binding transcription factor activity, RNA polymerase II-specific"/>
    <property type="evidence" value="ECO:0007669"/>
    <property type="project" value="TreeGrafter"/>
</dbReference>
<keyword evidence="4 7" id="KW-0863">Zinc-finger</keyword>
<dbReference type="InterPro" id="IPR036236">
    <property type="entry name" value="Znf_C2H2_sf"/>
</dbReference>
<keyword evidence="5" id="KW-0862">Zinc</keyword>
<dbReference type="OrthoDB" id="654211at2759"/>
<dbReference type="STRING" id="4846.A0A367KY27"/>
<reference evidence="9 10" key="1">
    <citation type="journal article" date="2018" name="G3 (Bethesda)">
        <title>Phylogenetic and Phylogenomic Definition of Rhizopus Species.</title>
        <authorList>
            <person name="Gryganskyi A.P."/>
            <person name="Golan J."/>
            <person name="Dolatabadi S."/>
            <person name="Mondo S."/>
            <person name="Robb S."/>
            <person name="Idnurm A."/>
            <person name="Muszewska A."/>
            <person name="Steczkiewicz K."/>
            <person name="Masonjones S."/>
            <person name="Liao H.L."/>
            <person name="Gajdeczka M.T."/>
            <person name="Anike F."/>
            <person name="Vuek A."/>
            <person name="Anishchenko I.M."/>
            <person name="Voigt K."/>
            <person name="de Hoog G.S."/>
            <person name="Smith M.E."/>
            <person name="Heitman J."/>
            <person name="Vilgalys R."/>
            <person name="Stajich J.E."/>
        </authorList>
    </citation>
    <scope>NUCLEOTIDE SEQUENCE [LARGE SCALE GENOMIC DNA]</scope>
    <source>
        <strain evidence="9 10">LSU 92-RS-03</strain>
    </source>
</reference>
<dbReference type="SUPFAM" id="SSF57667">
    <property type="entry name" value="beta-beta-alpha zinc fingers"/>
    <property type="match status" value="3"/>
</dbReference>
<dbReference type="InterPro" id="IPR043359">
    <property type="entry name" value="GLI-like"/>
</dbReference>
<dbReference type="InterPro" id="IPR056436">
    <property type="entry name" value="Znf-C2H2_ZIC1-5/GLI1-3-like"/>
</dbReference>
<dbReference type="Pfam" id="PF23561">
    <property type="entry name" value="zf-C2H2_15"/>
    <property type="match status" value="1"/>
</dbReference>
<dbReference type="EMBL" id="PJQM01000031">
    <property type="protein sequence ID" value="RCI07119.1"/>
    <property type="molecule type" value="Genomic_DNA"/>
</dbReference>
<keyword evidence="3" id="KW-0677">Repeat</keyword>
<evidence type="ECO:0000259" key="8">
    <source>
        <dbReference type="PROSITE" id="PS50157"/>
    </source>
</evidence>
<dbReference type="Pfam" id="PF00096">
    <property type="entry name" value="zf-C2H2"/>
    <property type="match status" value="2"/>
</dbReference>
<protein>
    <recommendedName>
        <fullName evidence="8">C2H2-type domain-containing protein</fullName>
    </recommendedName>
</protein>
<dbReference type="InterPro" id="IPR048420">
    <property type="entry name" value="Zap1-like_Znf1"/>
</dbReference>
<feature type="domain" description="C2H2-type" evidence="8">
    <location>
        <begin position="43"/>
        <end position="73"/>
    </location>
</feature>
<evidence type="ECO:0000256" key="6">
    <source>
        <dbReference type="ARBA" id="ARBA00023242"/>
    </source>
</evidence>
<dbReference type="InterPro" id="IPR013087">
    <property type="entry name" value="Znf_C2H2_type"/>
</dbReference>
<feature type="domain" description="C2H2-type" evidence="8">
    <location>
        <begin position="139"/>
        <end position="168"/>
    </location>
</feature>
<evidence type="ECO:0000256" key="5">
    <source>
        <dbReference type="ARBA" id="ARBA00022833"/>
    </source>
</evidence>
<keyword evidence="6" id="KW-0539">Nucleus</keyword>
<evidence type="ECO:0000256" key="3">
    <source>
        <dbReference type="ARBA" id="ARBA00022737"/>
    </source>
</evidence>
<dbReference type="FunFam" id="3.30.160.60:FF:002343">
    <property type="entry name" value="Zinc finger protein 33A"/>
    <property type="match status" value="1"/>
</dbReference>
<keyword evidence="2" id="KW-0479">Metal-binding</keyword>
<name>A0A367KY27_RHIST</name>
<keyword evidence="10" id="KW-1185">Reference proteome</keyword>
<dbReference type="Pfam" id="PF21816">
    <property type="entry name" value="Zap1_zf1"/>
    <property type="match status" value="1"/>
</dbReference>
<evidence type="ECO:0000256" key="2">
    <source>
        <dbReference type="ARBA" id="ARBA00022723"/>
    </source>
</evidence>
<comment type="subcellular location">
    <subcellularLocation>
        <location evidence="1">Nucleus</location>
    </subcellularLocation>
</comment>
<sequence length="285" mass="32968">MTSTRHHELSLFTMDENKSTANKEYKNGEVFEVSEEQQKKQRTQCEWRECRKEFDQLQELIAHVNNKHIGSGKPSYFCEWKNCQRNEKPFIKRHKMCNHLRTHTGERPFICTEEGCGKKFSRPDSLNTHTKTHSNIRPYICRAKDCGKAYYHARSLKKHEKSHASTSTMAYIQYSTANNDVLYNSMPFGNFLSGRIDYMNNQLQPSSIIHSQPLPNFPHHSMVQQNIAVLQSSSSINSFYAPPSNLLSFSPAGMVEQQQQNNTHIITQQQLLDSVNQQHGHGHQL</sequence>
<proteinExistence type="predicted"/>
<dbReference type="Proteomes" id="UP000253551">
    <property type="component" value="Unassembled WGS sequence"/>
</dbReference>
<dbReference type="GO" id="GO:0000978">
    <property type="term" value="F:RNA polymerase II cis-regulatory region sequence-specific DNA binding"/>
    <property type="evidence" value="ECO:0007669"/>
    <property type="project" value="TreeGrafter"/>
</dbReference>
<feature type="domain" description="C2H2-type" evidence="8">
    <location>
        <begin position="81"/>
        <end position="108"/>
    </location>
</feature>
<evidence type="ECO:0000313" key="10">
    <source>
        <dbReference type="Proteomes" id="UP000253551"/>
    </source>
</evidence>
<dbReference type="Gene3D" id="3.30.160.60">
    <property type="entry name" value="Classic Zinc Finger"/>
    <property type="match status" value="4"/>
</dbReference>
<feature type="domain" description="C2H2-type" evidence="8">
    <location>
        <begin position="109"/>
        <end position="138"/>
    </location>
</feature>
<accession>A0A367KY27</accession>
<dbReference type="AlphaFoldDB" id="A0A367KY27"/>
<evidence type="ECO:0000256" key="7">
    <source>
        <dbReference type="PROSITE-ProRule" id="PRU00042"/>
    </source>
</evidence>
<dbReference type="GO" id="GO:0005634">
    <property type="term" value="C:nucleus"/>
    <property type="evidence" value="ECO:0007669"/>
    <property type="project" value="UniProtKB-SubCell"/>
</dbReference>
<evidence type="ECO:0000313" key="9">
    <source>
        <dbReference type="EMBL" id="RCI07119.1"/>
    </source>
</evidence>
<dbReference type="PANTHER" id="PTHR45718">
    <property type="entry name" value="TRANSCRIPTIONAL ACTIVATOR CUBITUS INTERRUPTUS"/>
    <property type="match status" value="1"/>
</dbReference>
<gene>
    <name evidence="9" type="ORF">CU098_013982</name>
</gene>
<comment type="caution">
    <text evidence="9">The sequence shown here is derived from an EMBL/GenBank/DDBJ whole genome shotgun (WGS) entry which is preliminary data.</text>
</comment>
<dbReference type="GO" id="GO:0008270">
    <property type="term" value="F:zinc ion binding"/>
    <property type="evidence" value="ECO:0007669"/>
    <property type="project" value="UniProtKB-KW"/>
</dbReference>
<dbReference type="PROSITE" id="PS50157">
    <property type="entry name" value="ZINC_FINGER_C2H2_2"/>
    <property type="match status" value="4"/>
</dbReference>
<dbReference type="PANTHER" id="PTHR45718:SF4">
    <property type="entry name" value="TRANSCRIPTIONAL ACTIVATOR CUBITUS INTERRUPTUS"/>
    <property type="match status" value="1"/>
</dbReference>